<proteinExistence type="predicted"/>
<protein>
    <submittedName>
        <fullName evidence="1">Uncharacterized protein</fullName>
    </submittedName>
</protein>
<dbReference type="EMBL" id="BK015208">
    <property type="protein sequence ID" value="DAD96075.1"/>
    <property type="molecule type" value="Genomic_DNA"/>
</dbReference>
<sequence>MKTTYIVQPFVLQKIKGQIVLKPEKPMQFNYEDDALRRAERMAEKFDGVVAVSQEYDEESGEMGRTVLLRQIGQVPEDIADSFS</sequence>
<reference evidence="1" key="1">
    <citation type="journal article" date="2021" name="Proc. Natl. Acad. Sci. U.S.A.">
        <title>A Catalog of Tens of Thousands of Viruses from Human Metagenomes Reveals Hidden Associations with Chronic Diseases.</title>
        <authorList>
            <person name="Tisza M.J."/>
            <person name="Buck C.B."/>
        </authorList>
    </citation>
    <scope>NUCLEOTIDE SEQUENCE</scope>
    <source>
        <strain evidence="1">Ctpjm1</strain>
    </source>
</reference>
<accession>A0A8S5NPV5</accession>
<name>A0A8S5NPV5_9CAUD</name>
<organism evidence="1">
    <name type="scientific">Myoviridae sp. ctpjm1</name>
    <dbReference type="NCBI Taxonomy" id="2826699"/>
    <lineage>
        <taxon>Viruses</taxon>
        <taxon>Duplodnaviria</taxon>
        <taxon>Heunggongvirae</taxon>
        <taxon>Uroviricota</taxon>
        <taxon>Caudoviricetes</taxon>
    </lineage>
</organism>
<evidence type="ECO:0000313" key="1">
    <source>
        <dbReference type="EMBL" id="DAD96075.1"/>
    </source>
</evidence>